<dbReference type="EMBL" id="CADCTQ010000029">
    <property type="protein sequence ID" value="CAA9218375.1"/>
    <property type="molecule type" value="Genomic_DNA"/>
</dbReference>
<sequence length="51" mass="5818">MRPKSSLKYGYSAYLRGIIFDGNPFYLTFTPPFSSAAKDTMPKIKYPYAES</sequence>
<dbReference type="AlphaFoldDB" id="A0A6J4H930"/>
<reference evidence="1" key="1">
    <citation type="submission" date="2020-02" db="EMBL/GenBank/DDBJ databases">
        <authorList>
            <person name="Meier V. D."/>
        </authorList>
    </citation>
    <scope>NUCLEOTIDE SEQUENCE</scope>
    <source>
        <strain evidence="1">AVDCRST_MAG56</strain>
    </source>
</reference>
<name>A0A6J4H930_9SPHI</name>
<protein>
    <submittedName>
        <fullName evidence="1">Uncharacterized protein</fullName>
    </submittedName>
</protein>
<evidence type="ECO:0000313" key="1">
    <source>
        <dbReference type="EMBL" id="CAA9218375.1"/>
    </source>
</evidence>
<gene>
    <name evidence="1" type="ORF">AVDCRST_MAG56-302</name>
</gene>
<proteinExistence type="predicted"/>
<accession>A0A6J4H930</accession>
<organism evidence="1">
    <name type="scientific">uncultured Cytophagales bacterium</name>
    <dbReference type="NCBI Taxonomy" id="158755"/>
    <lineage>
        <taxon>Bacteria</taxon>
        <taxon>Pseudomonadati</taxon>
        <taxon>Bacteroidota</taxon>
        <taxon>Sphingobacteriia</taxon>
        <taxon>Sphingobacteriales</taxon>
        <taxon>environmental samples</taxon>
    </lineage>
</organism>